<evidence type="ECO:0000256" key="4">
    <source>
        <dbReference type="ARBA" id="ARBA00022989"/>
    </source>
</evidence>
<evidence type="ECO:0000256" key="5">
    <source>
        <dbReference type="ARBA" id="ARBA00023136"/>
    </source>
</evidence>
<feature type="transmembrane region" description="Helical" evidence="6">
    <location>
        <begin position="300"/>
        <end position="320"/>
    </location>
</feature>
<dbReference type="EMBL" id="CAKXYY010000009">
    <property type="protein sequence ID" value="CAH2353206.1"/>
    <property type="molecule type" value="Genomic_DNA"/>
</dbReference>
<dbReference type="NCBIfam" id="TIGR00797">
    <property type="entry name" value="matE"/>
    <property type="match status" value="1"/>
</dbReference>
<name>A0A9P0QRS1_9ASCO</name>
<keyword evidence="5 6" id="KW-0472">Membrane</keyword>
<comment type="caution">
    <text evidence="7">The sequence shown here is derived from an EMBL/GenBank/DDBJ whole genome shotgun (WGS) entry which is preliminary data.</text>
</comment>
<keyword evidence="8" id="KW-1185">Reference proteome</keyword>
<feature type="transmembrane region" description="Helical" evidence="6">
    <location>
        <begin position="262"/>
        <end position="280"/>
    </location>
</feature>
<keyword evidence="4 6" id="KW-1133">Transmembrane helix</keyword>
<feature type="transmembrane region" description="Helical" evidence="6">
    <location>
        <begin position="440"/>
        <end position="463"/>
    </location>
</feature>
<evidence type="ECO:0000256" key="6">
    <source>
        <dbReference type="SAM" id="Phobius"/>
    </source>
</evidence>
<dbReference type="GO" id="GO:0015297">
    <property type="term" value="F:antiporter activity"/>
    <property type="evidence" value="ECO:0007669"/>
    <property type="project" value="InterPro"/>
</dbReference>
<dbReference type="GO" id="GO:1990961">
    <property type="term" value="P:xenobiotic detoxification by transmembrane export across the plasma membrane"/>
    <property type="evidence" value="ECO:0007669"/>
    <property type="project" value="InterPro"/>
</dbReference>
<accession>A0A9P0QRS1</accession>
<keyword evidence="3 6" id="KW-0812">Transmembrane</keyword>
<reference evidence="7" key="1">
    <citation type="submission" date="2022-03" db="EMBL/GenBank/DDBJ databases">
        <authorList>
            <person name="Legras J.-L."/>
            <person name="Devillers H."/>
            <person name="Grondin C."/>
        </authorList>
    </citation>
    <scope>NUCLEOTIDE SEQUENCE</scope>
    <source>
        <strain evidence="7">CLIB 1423</strain>
    </source>
</reference>
<feature type="transmembrane region" description="Helical" evidence="6">
    <location>
        <begin position="151"/>
        <end position="172"/>
    </location>
</feature>
<dbReference type="Pfam" id="PF01554">
    <property type="entry name" value="MatE"/>
    <property type="match status" value="2"/>
</dbReference>
<organism evidence="7 8">
    <name type="scientific">[Candida] railenensis</name>
    <dbReference type="NCBI Taxonomy" id="45579"/>
    <lineage>
        <taxon>Eukaryota</taxon>
        <taxon>Fungi</taxon>
        <taxon>Dikarya</taxon>
        <taxon>Ascomycota</taxon>
        <taxon>Saccharomycotina</taxon>
        <taxon>Pichiomycetes</taxon>
        <taxon>Debaryomycetaceae</taxon>
        <taxon>Kurtzmaniella</taxon>
    </lineage>
</organism>
<dbReference type="GO" id="GO:0016020">
    <property type="term" value="C:membrane"/>
    <property type="evidence" value="ECO:0007669"/>
    <property type="project" value="UniProtKB-SubCell"/>
</dbReference>
<evidence type="ECO:0000313" key="8">
    <source>
        <dbReference type="Proteomes" id="UP000837801"/>
    </source>
</evidence>
<dbReference type="GO" id="GO:0042910">
    <property type="term" value="F:xenobiotic transmembrane transporter activity"/>
    <property type="evidence" value="ECO:0007669"/>
    <property type="project" value="InterPro"/>
</dbReference>
<feature type="transmembrane region" description="Helical" evidence="6">
    <location>
        <begin position="341"/>
        <end position="360"/>
    </location>
</feature>
<dbReference type="InterPro" id="IPR002528">
    <property type="entry name" value="MATE_fam"/>
</dbReference>
<feature type="transmembrane region" description="Helical" evidence="6">
    <location>
        <begin position="414"/>
        <end position="434"/>
    </location>
</feature>
<dbReference type="OrthoDB" id="2126698at2759"/>
<dbReference type="InterPro" id="IPR045069">
    <property type="entry name" value="MATE_euk"/>
</dbReference>
<feature type="transmembrane region" description="Helical" evidence="6">
    <location>
        <begin position="119"/>
        <end position="139"/>
    </location>
</feature>
<feature type="transmembrane region" description="Helical" evidence="6">
    <location>
        <begin position="184"/>
        <end position="206"/>
    </location>
</feature>
<evidence type="ECO:0000256" key="2">
    <source>
        <dbReference type="ARBA" id="ARBA00010199"/>
    </source>
</evidence>
<evidence type="ECO:0000256" key="3">
    <source>
        <dbReference type="ARBA" id="ARBA00022692"/>
    </source>
</evidence>
<feature type="transmembrane region" description="Helical" evidence="6">
    <location>
        <begin position="212"/>
        <end position="241"/>
    </location>
</feature>
<dbReference type="PANTHER" id="PTHR11206">
    <property type="entry name" value="MULTIDRUG RESISTANCE PROTEIN"/>
    <property type="match status" value="1"/>
</dbReference>
<gene>
    <name evidence="7" type="ORF">CLIB1423_09S05160</name>
</gene>
<evidence type="ECO:0000313" key="7">
    <source>
        <dbReference type="EMBL" id="CAH2353206.1"/>
    </source>
</evidence>
<dbReference type="Proteomes" id="UP000837801">
    <property type="component" value="Unassembled WGS sequence"/>
</dbReference>
<sequence>MNAEQPLLTGSLDHVVYDTIEESEIISHRSYRSEALVIIKSVGPLSVSFFLQSILSITTIFAAGKLGPQELAAATLAVCTFNISANAVYQGMSTSLDYFCSQAYGAGKSLNVGMYFQRCSAMMMVITIFPLGFIWWFSGSILKLMIPDKELAMMAQTYLRVISFGAPGLLLFETGKRYLQAQHIFNASTYVLFIVTPLNFVFNWLLVWHPVYGLGFIGAPIAVSITYWLTSILMLLYVVFVDGKQCWNGISISKSFSNWKPMLALALPGVVMVEAEYLAFELLTIFAARFGTNSLAAQSIASSMGSLFFQIPFAAAVVITTRLGHFVGMEDIQGAKIVTRISYVVALGLAFFNFGIAFFFRRQLGELLTKSEEVLKYSDHILIFLAINQIPDTTNVLCAGVLRGQGRQRVGSMLNLFSYYVVALPLGYFLAFHAKLELSGLWIGIISGVSCLALGETLCIYFSDWNSILTDSKNNHDH</sequence>
<comment type="subcellular location">
    <subcellularLocation>
        <location evidence="1">Membrane</location>
        <topology evidence="1">Multi-pass membrane protein</topology>
    </subcellularLocation>
</comment>
<feature type="transmembrane region" description="Helical" evidence="6">
    <location>
        <begin position="380"/>
        <end position="402"/>
    </location>
</feature>
<dbReference type="CDD" id="cd13132">
    <property type="entry name" value="MATE_eukaryotic"/>
    <property type="match status" value="1"/>
</dbReference>
<protein>
    <submittedName>
        <fullName evidence="7">Uncharacterized transporter C323.07c</fullName>
    </submittedName>
</protein>
<evidence type="ECO:0000256" key="1">
    <source>
        <dbReference type="ARBA" id="ARBA00004141"/>
    </source>
</evidence>
<proteinExistence type="inferred from homology"/>
<comment type="similarity">
    <text evidence="2">Belongs to the multi antimicrobial extrusion (MATE) (TC 2.A.66.1) family.</text>
</comment>
<dbReference type="AlphaFoldDB" id="A0A9P0QRS1"/>